<keyword evidence="1" id="KW-0472">Membrane</keyword>
<name>A0AAX2CHF7_9BACI</name>
<dbReference type="AlphaFoldDB" id="A0AAX2CHF7"/>
<evidence type="ECO:0000313" key="2">
    <source>
        <dbReference type="EMBL" id="SCL94025.1"/>
    </source>
</evidence>
<protein>
    <submittedName>
        <fullName evidence="2">Uncharacterized protein</fullName>
    </submittedName>
</protein>
<reference evidence="2 3" key="1">
    <citation type="submission" date="2016-08" db="EMBL/GenBank/DDBJ databases">
        <authorList>
            <person name="Loux V."/>
            <person name="Rue O."/>
        </authorList>
    </citation>
    <scope>NUCLEOTIDE SEQUENCE [LARGE SCALE GENOMIC DNA]</scope>
    <source>
        <strain evidence="2 3">AFSSA_08CEB44bac</strain>
    </source>
</reference>
<evidence type="ECO:0000256" key="1">
    <source>
        <dbReference type="SAM" id="Phobius"/>
    </source>
</evidence>
<dbReference type="Proteomes" id="UP000242164">
    <property type="component" value="Unassembled WGS sequence"/>
</dbReference>
<organism evidence="2 3">
    <name type="scientific">Bacillus cytotoxicus</name>
    <dbReference type="NCBI Taxonomy" id="580165"/>
    <lineage>
        <taxon>Bacteria</taxon>
        <taxon>Bacillati</taxon>
        <taxon>Bacillota</taxon>
        <taxon>Bacilli</taxon>
        <taxon>Bacillales</taxon>
        <taxon>Bacillaceae</taxon>
        <taxon>Bacillus</taxon>
        <taxon>Bacillus cereus group</taxon>
    </lineage>
</organism>
<proteinExistence type="predicted"/>
<feature type="transmembrane region" description="Helical" evidence="1">
    <location>
        <begin position="35"/>
        <end position="52"/>
    </location>
</feature>
<sequence>MRSFGSIVTSTICSIILVIWNILTFYNKYTTGSKYAWISGILAVLFLAFLINNAKDIIKKNYITSMNQ</sequence>
<evidence type="ECO:0000313" key="3">
    <source>
        <dbReference type="Proteomes" id="UP000242164"/>
    </source>
</evidence>
<gene>
    <name evidence="2" type="ORF">BCB44BAC_02298</name>
</gene>
<keyword evidence="1" id="KW-1133">Transmembrane helix</keyword>
<comment type="caution">
    <text evidence="2">The sequence shown here is derived from an EMBL/GenBank/DDBJ whole genome shotgun (WGS) entry which is preliminary data.</text>
</comment>
<dbReference type="EMBL" id="FMIK01000028">
    <property type="protein sequence ID" value="SCL94025.1"/>
    <property type="molecule type" value="Genomic_DNA"/>
</dbReference>
<accession>A0AAX2CHF7</accession>
<feature type="transmembrane region" description="Helical" evidence="1">
    <location>
        <begin position="7"/>
        <end position="23"/>
    </location>
</feature>
<keyword evidence="1" id="KW-0812">Transmembrane</keyword>